<evidence type="ECO:0000313" key="8">
    <source>
        <dbReference type="EMBL" id="RLL48007.1"/>
    </source>
</evidence>
<comment type="caution">
    <text evidence="8">The sequence shown here is derived from an EMBL/GenBank/DDBJ whole genome shotgun (WGS) entry which is preliminary data.</text>
</comment>
<dbReference type="GO" id="GO:0005886">
    <property type="term" value="C:plasma membrane"/>
    <property type="evidence" value="ECO:0007669"/>
    <property type="project" value="UniProtKB-SubCell"/>
</dbReference>
<reference evidence="8 9" key="1">
    <citation type="submission" date="2018-10" db="EMBL/GenBank/DDBJ databases">
        <title>Oceanobacillus sp. YLB-02 draft genome.</title>
        <authorList>
            <person name="Yu L."/>
        </authorList>
    </citation>
    <scope>NUCLEOTIDE SEQUENCE [LARGE SCALE GENOMIC DNA]</scope>
    <source>
        <strain evidence="8 9">YLB-02</strain>
    </source>
</reference>
<dbReference type="NCBIfam" id="TIGR00247">
    <property type="entry name" value="endolytic transglycosylase MltG"/>
    <property type="match status" value="1"/>
</dbReference>
<evidence type="ECO:0000256" key="6">
    <source>
        <dbReference type="ARBA" id="ARBA00023316"/>
    </source>
</evidence>
<keyword evidence="1 7" id="KW-1003">Cell membrane</keyword>
<dbReference type="Gene3D" id="3.30.1490.480">
    <property type="entry name" value="Endolytic murein transglycosylase"/>
    <property type="match status" value="1"/>
</dbReference>
<proteinExistence type="inferred from homology"/>
<comment type="catalytic activity">
    <reaction evidence="7">
        <text>a peptidoglycan chain = a peptidoglycan chain with N-acetyl-1,6-anhydromuramyl-[peptide] at the reducing end + a peptidoglycan chain with N-acetylglucosamine at the non-reducing end.</text>
        <dbReference type="EC" id="4.2.2.29"/>
    </reaction>
</comment>
<evidence type="ECO:0000256" key="2">
    <source>
        <dbReference type="ARBA" id="ARBA00022692"/>
    </source>
</evidence>
<dbReference type="PANTHER" id="PTHR30518:SF2">
    <property type="entry name" value="ENDOLYTIC MUREIN TRANSGLYCOSYLASE"/>
    <property type="match status" value="1"/>
</dbReference>
<comment type="function">
    <text evidence="7">Functions as a peptidoglycan terminase that cleaves nascent peptidoglycan strands endolytically to terminate their elongation.</text>
</comment>
<comment type="similarity">
    <text evidence="7">Belongs to the transglycosylase MltG family.</text>
</comment>
<keyword evidence="5 7" id="KW-0456">Lyase</keyword>
<evidence type="ECO:0000256" key="7">
    <source>
        <dbReference type="HAMAP-Rule" id="MF_02065"/>
    </source>
</evidence>
<evidence type="ECO:0000256" key="3">
    <source>
        <dbReference type="ARBA" id="ARBA00022989"/>
    </source>
</evidence>
<comment type="subcellular location">
    <subcellularLocation>
        <location evidence="7">Cell membrane</location>
        <topology evidence="7">Single-pass membrane protein</topology>
    </subcellularLocation>
</comment>
<keyword evidence="2 7" id="KW-0812">Transmembrane</keyword>
<keyword evidence="6 7" id="KW-0961">Cell wall biogenesis/degradation</keyword>
<feature type="site" description="Important for catalytic activity" evidence="7">
    <location>
        <position position="258"/>
    </location>
</feature>
<dbReference type="GO" id="GO:0071555">
    <property type="term" value="P:cell wall organization"/>
    <property type="evidence" value="ECO:0007669"/>
    <property type="project" value="UniProtKB-KW"/>
</dbReference>
<evidence type="ECO:0000313" key="9">
    <source>
        <dbReference type="Proteomes" id="UP000270219"/>
    </source>
</evidence>
<dbReference type="PANTHER" id="PTHR30518">
    <property type="entry name" value="ENDOLYTIC MUREIN TRANSGLYCOSYLASE"/>
    <property type="match status" value="1"/>
</dbReference>
<feature type="transmembrane region" description="Helical" evidence="7">
    <location>
        <begin position="27"/>
        <end position="50"/>
    </location>
</feature>
<organism evidence="8 9">
    <name type="scientific">Oceanobacillus piezotolerans</name>
    <dbReference type="NCBI Taxonomy" id="2448030"/>
    <lineage>
        <taxon>Bacteria</taxon>
        <taxon>Bacillati</taxon>
        <taxon>Bacillota</taxon>
        <taxon>Bacilli</taxon>
        <taxon>Bacillales</taxon>
        <taxon>Bacillaceae</taxon>
        <taxon>Oceanobacillus</taxon>
    </lineage>
</organism>
<dbReference type="CDD" id="cd08010">
    <property type="entry name" value="MltG_like"/>
    <property type="match status" value="1"/>
</dbReference>
<dbReference type="EC" id="4.2.2.29" evidence="7"/>
<dbReference type="Pfam" id="PF02618">
    <property type="entry name" value="YceG"/>
    <property type="match status" value="1"/>
</dbReference>
<dbReference type="HAMAP" id="MF_02065">
    <property type="entry name" value="MltG"/>
    <property type="match status" value="1"/>
</dbReference>
<evidence type="ECO:0000256" key="4">
    <source>
        <dbReference type="ARBA" id="ARBA00023136"/>
    </source>
</evidence>
<dbReference type="EMBL" id="RCHR01000001">
    <property type="protein sequence ID" value="RLL48007.1"/>
    <property type="molecule type" value="Genomic_DNA"/>
</dbReference>
<keyword evidence="9" id="KW-1185">Reference proteome</keyword>
<dbReference type="Proteomes" id="UP000270219">
    <property type="component" value="Unassembled WGS sequence"/>
</dbReference>
<accession>A0A498DSV2</accession>
<dbReference type="OrthoDB" id="9814591at2"/>
<gene>
    <name evidence="7 8" type="primary">mltG</name>
    <name evidence="8" type="ORF">D8M04_01635</name>
</gene>
<keyword evidence="4 7" id="KW-0472">Membrane</keyword>
<name>A0A498DSV2_9BACI</name>
<dbReference type="AlphaFoldDB" id="A0A498DSV2"/>
<evidence type="ECO:0000256" key="1">
    <source>
        <dbReference type="ARBA" id="ARBA00022475"/>
    </source>
</evidence>
<sequence length="371" mass="41770">MSKNNNKGSFKDNLIARSEEATKVRKIASVIILAILLLIIVGGVSGYLYIKSALEPVDPNNGEEIIVEIPLGSSSSNIASILEESGVIKNATIFQLYIKLNNYSDFQAGNYTLTQSMSLDEIAENIQEGKVLQEPIYRVTIPEGLTIEQMADIYAEKLPFTKEEFLEVVNNEDYINELIKRYSVLTEDILQEDILVPLEGYLFAATYDFYEEEPTVESVIEQMLSQTELIVSNYLAAIEERGLTIHEAVTLSSLVEKEASNEEQRKQIAGVFYNRLEEGMKLQTDPTVAYAIGEHLQTTLYEHLEEDSPYNTYMIEGLPIGPISNFSASSLDAVVNPMDSDYLYFLHDAQGNIHYAETNEEHNQNRAEYLN</sequence>
<dbReference type="GO" id="GO:0009252">
    <property type="term" value="P:peptidoglycan biosynthetic process"/>
    <property type="evidence" value="ECO:0007669"/>
    <property type="project" value="UniProtKB-UniRule"/>
</dbReference>
<evidence type="ECO:0000256" key="5">
    <source>
        <dbReference type="ARBA" id="ARBA00023239"/>
    </source>
</evidence>
<protein>
    <recommendedName>
        <fullName evidence="7">Endolytic murein transglycosylase</fullName>
        <ecNumber evidence="7">4.2.2.29</ecNumber>
    </recommendedName>
    <alternativeName>
        <fullName evidence="7">Peptidoglycan lytic transglycosylase</fullName>
    </alternativeName>
    <alternativeName>
        <fullName evidence="7">Peptidoglycan polymerization terminase</fullName>
    </alternativeName>
</protein>
<keyword evidence="3 7" id="KW-1133">Transmembrane helix</keyword>
<dbReference type="RefSeq" id="WP_121520766.1">
    <property type="nucleotide sequence ID" value="NZ_RCHR01000001.1"/>
</dbReference>
<dbReference type="GO" id="GO:0008932">
    <property type="term" value="F:lytic endotransglycosylase activity"/>
    <property type="evidence" value="ECO:0007669"/>
    <property type="project" value="UniProtKB-UniRule"/>
</dbReference>
<dbReference type="InterPro" id="IPR003770">
    <property type="entry name" value="MLTG-like"/>
</dbReference>